<keyword evidence="2" id="KW-1185">Reference proteome</keyword>
<sequence length="58" mass="7105">MKATYQIIIVYSTKLQTPFLLHYERGHLNPDSKPRRYRLPKKQERIILVRSLLNWFCM</sequence>
<organism evidence="1 2">
    <name type="scientific">Plasmopara halstedii</name>
    <name type="common">Downy mildew of sunflower</name>
    <dbReference type="NCBI Taxonomy" id="4781"/>
    <lineage>
        <taxon>Eukaryota</taxon>
        <taxon>Sar</taxon>
        <taxon>Stramenopiles</taxon>
        <taxon>Oomycota</taxon>
        <taxon>Peronosporomycetes</taxon>
        <taxon>Peronosporales</taxon>
        <taxon>Peronosporaceae</taxon>
        <taxon>Plasmopara</taxon>
    </lineage>
</organism>
<evidence type="ECO:0000313" key="1">
    <source>
        <dbReference type="EMBL" id="CEG35592.1"/>
    </source>
</evidence>
<evidence type="ECO:0000313" key="2">
    <source>
        <dbReference type="Proteomes" id="UP000054928"/>
    </source>
</evidence>
<proteinExistence type="predicted"/>
<dbReference type="AlphaFoldDB" id="A0A0P1A627"/>
<dbReference type="RefSeq" id="XP_024571961.1">
    <property type="nucleotide sequence ID" value="XM_024725892.1"/>
</dbReference>
<dbReference type="EMBL" id="CCYD01000053">
    <property type="protein sequence ID" value="CEG35592.1"/>
    <property type="molecule type" value="Genomic_DNA"/>
</dbReference>
<reference evidence="2" key="1">
    <citation type="submission" date="2014-09" db="EMBL/GenBank/DDBJ databases">
        <authorList>
            <person name="Sharma Rahul"/>
            <person name="Thines Marco"/>
        </authorList>
    </citation>
    <scope>NUCLEOTIDE SEQUENCE [LARGE SCALE GENOMIC DNA]</scope>
</reference>
<protein>
    <submittedName>
        <fullName evidence="1">Uncharacterized protein</fullName>
    </submittedName>
</protein>
<name>A0A0P1A627_PLAHL</name>
<dbReference type="Proteomes" id="UP000054928">
    <property type="component" value="Unassembled WGS sequence"/>
</dbReference>
<dbReference type="GeneID" id="36406518"/>
<accession>A0A0P1A627</accession>